<dbReference type="NCBIfam" id="NF001861">
    <property type="entry name" value="PRK00596.1"/>
    <property type="match status" value="1"/>
</dbReference>
<keyword evidence="2 4" id="KW-0689">Ribosomal protein</keyword>
<dbReference type="NCBIfam" id="TIGR01049">
    <property type="entry name" value="rpsJ_bact"/>
    <property type="match status" value="1"/>
</dbReference>
<dbReference type="STRING" id="1797259.A2989_00550"/>
<dbReference type="SMART" id="SM01403">
    <property type="entry name" value="Ribosomal_S10"/>
    <property type="match status" value="1"/>
</dbReference>
<comment type="subunit">
    <text evidence="4">Part of the 30S ribosomal subunit.</text>
</comment>
<dbReference type="PRINTS" id="PR00971">
    <property type="entry name" value="RIBOSOMALS10"/>
</dbReference>
<evidence type="ECO:0000259" key="5">
    <source>
        <dbReference type="SMART" id="SM01403"/>
    </source>
</evidence>
<evidence type="ECO:0000256" key="4">
    <source>
        <dbReference type="HAMAP-Rule" id="MF_00508"/>
    </source>
</evidence>
<gene>
    <name evidence="4" type="primary">rpsJ</name>
    <name evidence="6" type="ORF">A2989_00550</name>
</gene>
<evidence type="ECO:0000313" key="6">
    <source>
        <dbReference type="EMBL" id="OGD03306.1"/>
    </source>
</evidence>
<dbReference type="Gene3D" id="3.30.70.600">
    <property type="entry name" value="Ribosomal protein S10 domain"/>
    <property type="match status" value="1"/>
</dbReference>
<dbReference type="GO" id="GO:0000049">
    <property type="term" value="F:tRNA binding"/>
    <property type="evidence" value="ECO:0007669"/>
    <property type="project" value="UniProtKB-UniRule"/>
</dbReference>
<name>A0A1F4ZBJ2_9BACT</name>
<comment type="function">
    <text evidence="4">Involved in the binding of tRNA to the ribosomes.</text>
</comment>
<dbReference type="AlphaFoldDB" id="A0A1F4ZBJ2"/>
<comment type="caution">
    <text evidence="6">The sequence shown here is derived from an EMBL/GenBank/DDBJ whole genome shotgun (WGS) entry which is preliminary data.</text>
</comment>
<comment type="similarity">
    <text evidence="1 4">Belongs to the universal ribosomal protein uS10 family.</text>
</comment>
<proteinExistence type="inferred from homology"/>
<protein>
    <recommendedName>
        <fullName evidence="4">Small ribosomal subunit protein uS10</fullName>
    </recommendedName>
</protein>
<sequence length="102" mass="11245">MAKGRLRVRLKSFDHRVIDEAVAKILDAAISTGAKVVGPIPLPTDRKLMAVNTSPHTDKDAREHFEMLVHKRLIDVVDPTPKTIEALSNLDLPAGVDIEVKM</sequence>
<dbReference type="PROSITE" id="PS00361">
    <property type="entry name" value="RIBOSOMAL_S10"/>
    <property type="match status" value="1"/>
</dbReference>
<accession>A0A1F4ZBJ2</accession>
<dbReference type="InterPro" id="IPR036838">
    <property type="entry name" value="Ribosomal_uS10_dom_sf"/>
</dbReference>
<dbReference type="Proteomes" id="UP000177080">
    <property type="component" value="Unassembled WGS sequence"/>
</dbReference>
<dbReference type="GO" id="GO:1990904">
    <property type="term" value="C:ribonucleoprotein complex"/>
    <property type="evidence" value="ECO:0007669"/>
    <property type="project" value="UniProtKB-KW"/>
</dbReference>
<dbReference type="InterPro" id="IPR001848">
    <property type="entry name" value="Ribosomal_uS10"/>
</dbReference>
<organism evidence="6 7">
    <name type="scientific">Candidatus Amesbacteria bacterium RIFCSPLOWO2_01_FULL_48_25</name>
    <dbReference type="NCBI Taxonomy" id="1797259"/>
    <lineage>
        <taxon>Bacteria</taxon>
        <taxon>Candidatus Amesiibacteriota</taxon>
    </lineage>
</organism>
<evidence type="ECO:0000256" key="1">
    <source>
        <dbReference type="ARBA" id="ARBA00007102"/>
    </source>
</evidence>
<evidence type="ECO:0000313" key="7">
    <source>
        <dbReference type="Proteomes" id="UP000177080"/>
    </source>
</evidence>
<feature type="domain" description="Small ribosomal subunit protein uS10" evidence="5">
    <location>
        <begin position="7"/>
        <end position="101"/>
    </location>
</feature>
<dbReference type="GO" id="GO:0006412">
    <property type="term" value="P:translation"/>
    <property type="evidence" value="ECO:0007669"/>
    <property type="project" value="UniProtKB-UniRule"/>
</dbReference>
<dbReference type="EMBL" id="MEXN01000007">
    <property type="protein sequence ID" value="OGD03306.1"/>
    <property type="molecule type" value="Genomic_DNA"/>
</dbReference>
<dbReference type="GO" id="GO:0003735">
    <property type="term" value="F:structural constituent of ribosome"/>
    <property type="evidence" value="ECO:0007669"/>
    <property type="project" value="InterPro"/>
</dbReference>
<evidence type="ECO:0000256" key="2">
    <source>
        <dbReference type="ARBA" id="ARBA00022980"/>
    </source>
</evidence>
<dbReference type="PANTHER" id="PTHR11700">
    <property type="entry name" value="30S RIBOSOMAL PROTEIN S10 FAMILY MEMBER"/>
    <property type="match status" value="1"/>
</dbReference>
<dbReference type="GO" id="GO:0005840">
    <property type="term" value="C:ribosome"/>
    <property type="evidence" value="ECO:0007669"/>
    <property type="project" value="UniProtKB-KW"/>
</dbReference>
<dbReference type="Pfam" id="PF00338">
    <property type="entry name" value="Ribosomal_S10"/>
    <property type="match status" value="1"/>
</dbReference>
<dbReference type="SUPFAM" id="SSF54999">
    <property type="entry name" value="Ribosomal protein S10"/>
    <property type="match status" value="1"/>
</dbReference>
<dbReference type="InterPro" id="IPR027486">
    <property type="entry name" value="Ribosomal_uS10_dom"/>
</dbReference>
<keyword evidence="3 4" id="KW-0687">Ribonucleoprotein</keyword>
<evidence type="ECO:0000256" key="3">
    <source>
        <dbReference type="ARBA" id="ARBA00023274"/>
    </source>
</evidence>
<reference evidence="6 7" key="1">
    <citation type="journal article" date="2016" name="Nat. Commun.">
        <title>Thousands of microbial genomes shed light on interconnected biogeochemical processes in an aquifer system.</title>
        <authorList>
            <person name="Anantharaman K."/>
            <person name="Brown C.T."/>
            <person name="Hug L.A."/>
            <person name="Sharon I."/>
            <person name="Castelle C.J."/>
            <person name="Probst A.J."/>
            <person name="Thomas B.C."/>
            <person name="Singh A."/>
            <person name="Wilkins M.J."/>
            <person name="Karaoz U."/>
            <person name="Brodie E.L."/>
            <person name="Williams K.H."/>
            <person name="Hubbard S.S."/>
            <person name="Banfield J.F."/>
        </authorList>
    </citation>
    <scope>NUCLEOTIDE SEQUENCE [LARGE SCALE GENOMIC DNA]</scope>
</reference>
<dbReference type="HAMAP" id="MF_00508">
    <property type="entry name" value="Ribosomal_uS10"/>
    <property type="match status" value="1"/>
</dbReference>
<dbReference type="InterPro" id="IPR018268">
    <property type="entry name" value="Ribosomal_uS10_CS"/>
</dbReference>
<dbReference type="FunFam" id="3.30.70.600:FF:000003">
    <property type="entry name" value="30S ribosomal protein S10"/>
    <property type="match status" value="1"/>
</dbReference>